<dbReference type="Proteomes" id="UP000219669">
    <property type="component" value="Unassembled WGS sequence"/>
</dbReference>
<evidence type="ECO:0000313" key="1">
    <source>
        <dbReference type="EMBL" id="SOD75307.1"/>
    </source>
</evidence>
<gene>
    <name evidence="1" type="ORF">SAMN02746062_02346</name>
</gene>
<accession>A0A286EWH3</accession>
<organism evidence="1 2">
    <name type="scientific">Alysiella filiformis DSM 16848</name>
    <dbReference type="NCBI Taxonomy" id="1120981"/>
    <lineage>
        <taxon>Bacteria</taxon>
        <taxon>Pseudomonadati</taxon>
        <taxon>Pseudomonadota</taxon>
        <taxon>Betaproteobacteria</taxon>
        <taxon>Neisseriales</taxon>
        <taxon>Neisseriaceae</taxon>
        <taxon>Alysiella</taxon>
    </lineage>
</organism>
<sequence length="92" mass="9843">MAGNTTNFRLPETYPLPRWRGRVRVGVAPWVSNPHPSPPPCIGGGGKWLATPQISGYLKLIPSHAGGGGLGWGWLVEFLTPTPALPLHRGRG</sequence>
<protein>
    <submittedName>
        <fullName evidence="1">Uncharacterized protein</fullName>
    </submittedName>
</protein>
<name>A0A286EWH3_9NEIS</name>
<keyword evidence="2" id="KW-1185">Reference proteome</keyword>
<dbReference type="AlphaFoldDB" id="A0A286EWH3"/>
<reference evidence="1 2" key="1">
    <citation type="submission" date="2017-09" db="EMBL/GenBank/DDBJ databases">
        <authorList>
            <person name="Ehlers B."/>
            <person name="Leendertz F.H."/>
        </authorList>
    </citation>
    <scope>NUCLEOTIDE SEQUENCE [LARGE SCALE GENOMIC DNA]</scope>
    <source>
        <strain evidence="1 2">DSM 16848</strain>
    </source>
</reference>
<dbReference type="EMBL" id="OCNF01000041">
    <property type="protein sequence ID" value="SOD75307.1"/>
    <property type="molecule type" value="Genomic_DNA"/>
</dbReference>
<proteinExistence type="predicted"/>
<evidence type="ECO:0000313" key="2">
    <source>
        <dbReference type="Proteomes" id="UP000219669"/>
    </source>
</evidence>